<protein>
    <submittedName>
        <fullName evidence="1">Uncharacterized protein</fullName>
    </submittedName>
</protein>
<dbReference type="Proteomes" id="UP001157502">
    <property type="component" value="Chromosome 20"/>
</dbReference>
<proteinExistence type="predicted"/>
<keyword evidence="2" id="KW-1185">Reference proteome</keyword>
<gene>
    <name evidence="1" type="ORF">DPEC_G00234900</name>
</gene>
<reference evidence="1" key="1">
    <citation type="submission" date="2021-05" db="EMBL/GenBank/DDBJ databases">
        <authorList>
            <person name="Pan Q."/>
            <person name="Jouanno E."/>
            <person name="Zahm M."/>
            <person name="Klopp C."/>
            <person name="Cabau C."/>
            <person name="Louis A."/>
            <person name="Berthelot C."/>
            <person name="Parey E."/>
            <person name="Roest Crollius H."/>
            <person name="Montfort J."/>
            <person name="Robinson-Rechavi M."/>
            <person name="Bouchez O."/>
            <person name="Lampietro C."/>
            <person name="Lopez Roques C."/>
            <person name="Donnadieu C."/>
            <person name="Postlethwait J."/>
            <person name="Bobe J."/>
            <person name="Dillon D."/>
            <person name="Chandos A."/>
            <person name="von Hippel F."/>
            <person name="Guiguen Y."/>
        </authorList>
    </citation>
    <scope>NUCLEOTIDE SEQUENCE</scope>
    <source>
        <strain evidence="1">YG-Jan2019</strain>
    </source>
</reference>
<accession>A0ACC2FY47</accession>
<organism evidence="1 2">
    <name type="scientific">Dallia pectoralis</name>
    <name type="common">Alaska blackfish</name>
    <dbReference type="NCBI Taxonomy" id="75939"/>
    <lineage>
        <taxon>Eukaryota</taxon>
        <taxon>Metazoa</taxon>
        <taxon>Chordata</taxon>
        <taxon>Craniata</taxon>
        <taxon>Vertebrata</taxon>
        <taxon>Euteleostomi</taxon>
        <taxon>Actinopterygii</taxon>
        <taxon>Neopterygii</taxon>
        <taxon>Teleostei</taxon>
        <taxon>Protacanthopterygii</taxon>
        <taxon>Esociformes</taxon>
        <taxon>Umbridae</taxon>
        <taxon>Dallia</taxon>
    </lineage>
</organism>
<comment type="caution">
    <text evidence="1">The sequence shown here is derived from an EMBL/GenBank/DDBJ whole genome shotgun (WGS) entry which is preliminary data.</text>
</comment>
<name>A0ACC2FY47_DALPE</name>
<evidence type="ECO:0000313" key="2">
    <source>
        <dbReference type="Proteomes" id="UP001157502"/>
    </source>
</evidence>
<sequence length="750" mass="85762">MATASSPVTDNLRCAICKEIFTEPVSLNCQHTFCKSCIEQSLKTRQQCPLCGSRLFTDRTFEINKPKPKPRIKTKPKGLDHSHKHGERGDRTTAEEDTCSKHNEILQLFCVTDKQLICVVCRDGKAHKGHKFKPVKEAQDDFMEKIVSDLIYLQEDIKMVSHFLESEQAITESTRERNIRLKADISLQFKELGEKLRLREQQAMKEIEEMNMAFEMKLLRIQDVLAEGWERQAIIKSALDIAQPREFVNWWLEKGEAEAGLVRDIGSLQGPLMKKCPPASPQKPWTKDLPATQSKTDLKKQGMDSILLDLPSTQPVGTELENLHAFMDLEDHLCCPICTEMFTEPVSLDCQHTFCKSCIEQSLKTLQQCPICRSALFRDKTFEINRTLKNMVDDLKVDQRRQKITAGRRLDRPRIPIPPKQELKPKPQSEREIKCSEHGEILQLFCEIDQQLICVVCRDGRDHRGHTFQPVQEAQQNIIDGELASAISYLREDVSAVVGFLERERLITARTRERNVGLRAEIGSLFDELTNHLRLTEEQAMKEIEQMDLDFEMKLVKIEKVLEEAKNREATLKSGMDLAEPRNFLLWWTEKGQAEAVVAMQKKLYLNDGDLQKPLMRKCPLPSPEKPWTKDLFATQSNLATTKMGRVIIPPENDTTNPDPAGTQLEGLLGSLNLEVLKRRLFATIYGTETEPQPCLSSALDMPLSCTPPSPSYTTDFHQTKQPTNSQPNQIPKKKNSKTNFLFFKTNKKH</sequence>
<evidence type="ECO:0000313" key="1">
    <source>
        <dbReference type="EMBL" id="KAJ7996231.1"/>
    </source>
</evidence>
<dbReference type="EMBL" id="CM055747">
    <property type="protein sequence ID" value="KAJ7996231.1"/>
    <property type="molecule type" value="Genomic_DNA"/>
</dbReference>